<evidence type="ECO:0000313" key="10">
    <source>
        <dbReference type="EMBL" id="MBT9313371.1"/>
    </source>
</evidence>
<evidence type="ECO:0000259" key="9">
    <source>
        <dbReference type="Pfam" id="PF09179"/>
    </source>
</evidence>
<evidence type="ECO:0000256" key="7">
    <source>
        <dbReference type="HAMAP-Rule" id="MF_01161"/>
    </source>
</evidence>
<comment type="catalytic activity">
    <reaction evidence="6 7">
        <text>cytidine(34) in tRNA(Ile2) + L-lysine + ATP = lysidine(34) in tRNA(Ile2) + AMP + diphosphate + H(+)</text>
        <dbReference type="Rhea" id="RHEA:43744"/>
        <dbReference type="Rhea" id="RHEA-COMP:10625"/>
        <dbReference type="Rhea" id="RHEA-COMP:10670"/>
        <dbReference type="ChEBI" id="CHEBI:15378"/>
        <dbReference type="ChEBI" id="CHEBI:30616"/>
        <dbReference type="ChEBI" id="CHEBI:32551"/>
        <dbReference type="ChEBI" id="CHEBI:33019"/>
        <dbReference type="ChEBI" id="CHEBI:82748"/>
        <dbReference type="ChEBI" id="CHEBI:83665"/>
        <dbReference type="ChEBI" id="CHEBI:456215"/>
        <dbReference type="EC" id="6.3.4.19"/>
    </reaction>
</comment>
<dbReference type="InterPro" id="IPR014729">
    <property type="entry name" value="Rossmann-like_a/b/a_fold"/>
</dbReference>
<dbReference type="Gene3D" id="1.20.59.20">
    <property type="match status" value="1"/>
</dbReference>
<evidence type="ECO:0000256" key="6">
    <source>
        <dbReference type="ARBA" id="ARBA00048539"/>
    </source>
</evidence>
<dbReference type="HAMAP" id="MF_01161">
    <property type="entry name" value="tRNA_Ile_lys_synt"/>
    <property type="match status" value="1"/>
</dbReference>
<feature type="binding site" evidence="7">
    <location>
        <begin position="31"/>
        <end position="36"/>
    </location>
    <ligand>
        <name>ATP</name>
        <dbReference type="ChEBI" id="CHEBI:30616"/>
    </ligand>
</feature>
<dbReference type="Pfam" id="PF01171">
    <property type="entry name" value="ATP_bind_3"/>
    <property type="match status" value="1"/>
</dbReference>
<evidence type="ECO:0000256" key="3">
    <source>
        <dbReference type="ARBA" id="ARBA00022694"/>
    </source>
</evidence>
<comment type="function">
    <text evidence="7">Ligates lysine onto the cytidine present at position 34 of the AUA codon-specific tRNA(Ile) that contains the anticodon CAU, in an ATP-dependent manner. Cytidine is converted to lysidine, thus changing the amino acid specificity of the tRNA from methionine to isoleucine.</text>
</comment>
<keyword evidence="2 7" id="KW-0436">Ligase</keyword>
<dbReference type="Proteomes" id="UP001196661">
    <property type="component" value="Unassembled WGS sequence"/>
</dbReference>
<evidence type="ECO:0000256" key="4">
    <source>
        <dbReference type="ARBA" id="ARBA00022741"/>
    </source>
</evidence>
<proteinExistence type="inferred from homology"/>
<comment type="similarity">
    <text evidence="7">Belongs to the tRNA(Ile)-lysidine synthase family.</text>
</comment>
<dbReference type="SUPFAM" id="SSF82829">
    <property type="entry name" value="MesJ substrate recognition domain-like"/>
    <property type="match status" value="1"/>
</dbReference>
<evidence type="ECO:0000259" key="8">
    <source>
        <dbReference type="Pfam" id="PF01171"/>
    </source>
</evidence>
<protein>
    <recommendedName>
        <fullName evidence="7">tRNA(Ile)-lysidine synthase</fullName>
        <ecNumber evidence="7">6.3.4.19</ecNumber>
    </recommendedName>
    <alternativeName>
        <fullName evidence="7">tRNA(Ile)-2-lysyl-cytidine synthase</fullName>
    </alternativeName>
    <alternativeName>
        <fullName evidence="7">tRNA(Ile)-lysidine synthetase</fullName>
    </alternativeName>
</protein>
<dbReference type="Gene3D" id="3.40.50.620">
    <property type="entry name" value="HUPs"/>
    <property type="match status" value="1"/>
</dbReference>
<dbReference type="EMBL" id="JADOER010000012">
    <property type="protein sequence ID" value="MBT9313371.1"/>
    <property type="molecule type" value="Genomic_DNA"/>
</dbReference>
<keyword evidence="1 7" id="KW-0963">Cytoplasm</keyword>
<comment type="caution">
    <text evidence="10">The sequence shown here is derived from an EMBL/GenBank/DDBJ whole genome shotgun (WGS) entry which is preliminary data.</text>
</comment>
<dbReference type="InterPro" id="IPR012795">
    <property type="entry name" value="tRNA_Ile_lys_synt_N"/>
</dbReference>
<evidence type="ECO:0000313" key="11">
    <source>
        <dbReference type="Proteomes" id="UP001196661"/>
    </source>
</evidence>
<name>A0ABS5Y6H2_9CYAN</name>
<feature type="domain" description="tRNA(Ile)-lysidine synthase substrate-binding" evidence="9">
    <location>
        <begin position="262"/>
        <end position="311"/>
    </location>
</feature>
<dbReference type="SUPFAM" id="SSF52402">
    <property type="entry name" value="Adenine nucleotide alpha hydrolases-like"/>
    <property type="match status" value="1"/>
</dbReference>
<dbReference type="GO" id="GO:0032267">
    <property type="term" value="F:tRNA(Ile)-lysidine synthase activity"/>
    <property type="evidence" value="ECO:0007669"/>
    <property type="project" value="UniProtKB-EC"/>
</dbReference>
<keyword evidence="11" id="KW-1185">Reference proteome</keyword>
<dbReference type="InterPro" id="IPR012094">
    <property type="entry name" value="tRNA_Ile_lys_synt"/>
</dbReference>
<dbReference type="InterPro" id="IPR015262">
    <property type="entry name" value="tRNA_Ile_lys_synt_subst-bd"/>
</dbReference>
<comment type="domain">
    <text evidence="7">The N-terminal region contains the highly conserved SGGXDS motif, predicted to be a P-loop motif involved in ATP binding.</text>
</comment>
<organism evidence="10 11">
    <name type="scientific">Leptothoe kymatousa TAU-MAC 1615</name>
    <dbReference type="NCBI Taxonomy" id="2364775"/>
    <lineage>
        <taxon>Bacteria</taxon>
        <taxon>Bacillati</taxon>
        <taxon>Cyanobacteriota</taxon>
        <taxon>Cyanophyceae</taxon>
        <taxon>Nodosilineales</taxon>
        <taxon>Cymatolegaceae</taxon>
        <taxon>Leptothoe</taxon>
        <taxon>Leptothoe kymatousa</taxon>
    </lineage>
</organism>
<keyword evidence="5 7" id="KW-0067">ATP-binding</keyword>
<dbReference type="PANTHER" id="PTHR43033">
    <property type="entry name" value="TRNA(ILE)-LYSIDINE SYNTHASE-RELATED"/>
    <property type="match status" value="1"/>
</dbReference>
<dbReference type="PANTHER" id="PTHR43033:SF1">
    <property type="entry name" value="TRNA(ILE)-LYSIDINE SYNTHASE-RELATED"/>
    <property type="match status" value="1"/>
</dbReference>
<evidence type="ECO:0000256" key="1">
    <source>
        <dbReference type="ARBA" id="ARBA00022490"/>
    </source>
</evidence>
<reference evidence="10 11" key="1">
    <citation type="journal article" date="2021" name="Mar. Drugs">
        <title>Genome Reduction and Secondary Metabolism of the Marine Sponge-Associated Cyanobacterium Leptothoe.</title>
        <authorList>
            <person name="Konstantinou D."/>
            <person name="Popin R.V."/>
            <person name="Fewer D.P."/>
            <person name="Sivonen K."/>
            <person name="Gkelis S."/>
        </authorList>
    </citation>
    <scope>NUCLEOTIDE SEQUENCE [LARGE SCALE GENOMIC DNA]</scope>
    <source>
        <strain evidence="10 11">TAU-MAC 1615</strain>
    </source>
</reference>
<dbReference type="NCBIfam" id="TIGR02432">
    <property type="entry name" value="lysidine_TilS_N"/>
    <property type="match status" value="1"/>
</dbReference>
<keyword evidence="3 7" id="KW-0819">tRNA processing</keyword>
<dbReference type="RefSeq" id="WP_215619255.1">
    <property type="nucleotide sequence ID" value="NZ_JADOER010000012.1"/>
</dbReference>
<gene>
    <name evidence="7 10" type="primary">tilS</name>
    <name evidence="10" type="ORF">IXB28_14235</name>
</gene>
<dbReference type="Pfam" id="PF09179">
    <property type="entry name" value="TilS"/>
    <property type="match status" value="1"/>
</dbReference>
<keyword evidence="4 7" id="KW-0547">Nucleotide-binding</keyword>
<dbReference type="InterPro" id="IPR011063">
    <property type="entry name" value="TilS/TtcA_N"/>
</dbReference>
<accession>A0ABS5Y6H2</accession>
<evidence type="ECO:0000256" key="5">
    <source>
        <dbReference type="ARBA" id="ARBA00022840"/>
    </source>
</evidence>
<dbReference type="CDD" id="cd01992">
    <property type="entry name" value="TilS_N"/>
    <property type="match status" value="1"/>
</dbReference>
<feature type="domain" description="tRNA(Ile)-lysidine/2-thiocytidine synthase N-terminal" evidence="8">
    <location>
        <begin position="26"/>
        <end position="206"/>
    </location>
</feature>
<evidence type="ECO:0000256" key="2">
    <source>
        <dbReference type="ARBA" id="ARBA00022598"/>
    </source>
</evidence>
<dbReference type="EC" id="6.3.4.19" evidence="7"/>
<comment type="subcellular location">
    <subcellularLocation>
        <location evidence="7">Cytoplasm</location>
    </subcellularLocation>
</comment>
<sequence length="332" mass="37466">MPWTQLHAQIHTLLKAKFLLPPDSSILMAVSGGQDSLCMAQLLMDLQPKWNWRLGLLHCDHGWRDDSSDNAAHVARLAQQWQLPFFLETAVDLVPTEAAARTWRYEKFADIAQTHGYAYVVTGHTATDRAETVLFNLLRGSGADGIQALSWQRPLGAEGLAGLVTRPLLAITRQQTGEFCQDRDLPIWQDASNDDWRYRRNRIRQELMPYLRSHFNPSVEATLAQTAEIFTAEVTYLENQAAQLHSDVVETSPGVCRIRRFPLREAPLALQRRVVRRVLQAVLDQQPSFDHIEKLVCLATAPNRSQTDPFPGGVIAYVDADWIKISKPPLVS</sequence>